<feature type="domain" description="HTH cro/C1-type" evidence="1">
    <location>
        <begin position="1"/>
        <end position="48"/>
    </location>
</feature>
<dbReference type="Pfam" id="PF01381">
    <property type="entry name" value="HTH_3"/>
    <property type="match status" value="1"/>
</dbReference>
<organism evidence="2 3">
    <name type="scientific">Pilimelia columellifera subsp. columellifera</name>
    <dbReference type="NCBI Taxonomy" id="706583"/>
    <lineage>
        <taxon>Bacteria</taxon>
        <taxon>Bacillati</taxon>
        <taxon>Actinomycetota</taxon>
        <taxon>Actinomycetes</taxon>
        <taxon>Micromonosporales</taxon>
        <taxon>Micromonosporaceae</taxon>
        <taxon>Pilimelia</taxon>
    </lineage>
</organism>
<comment type="caution">
    <text evidence="2">The sequence shown here is derived from an EMBL/GenBank/DDBJ whole genome shotgun (WGS) entry which is preliminary data.</text>
</comment>
<gene>
    <name evidence="2" type="ORF">GCM10010201_29130</name>
</gene>
<accession>A0ABN3NPB6</accession>
<dbReference type="CDD" id="cd00093">
    <property type="entry name" value="HTH_XRE"/>
    <property type="match status" value="1"/>
</dbReference>
<dbReference type="Proteomes" id="UP001499978">
    <property type="component" value="Unassembled WGS sequence"/>
</dbReference>
<proteinExistence type="predicted"/>
<dbReference type="EMBL" id="BAAARY010000014">
    <property type="protein sequence ID" value="GAA2528342.1"/>
    <property type="molecule type" value="Genomic_DNA"/>
</dbReference>
<reference evidence="2 3" key="1">
    <citation type="journal article" date="2019" name="Int. J. Syst. Evol. Microbiol.">
        <title>The Global Catalogue of Microorganisms (GCM) 10K type strain sequencing project: providing services to taxonomists for standard genome sequencing and annotation.</title>
        <authorList>
            <consortium name="The Broad Institute Genomics Platform"/>
            <consortium name="The Broad Institute Genome Sequencing Center for Infectious Disease"/>
            <person name="Wu L."/>
            <person name="Ma J."/>
        </authorList>
    </citation>
    <scope>NUCLEOTIDE SEQUENCE [LARGE SCALE GENOMIC DNA]</scope>
    <source>
        <strain evidence="2 3">JCM 3367</strain>
    </source>
</reference>
<sequence>MTARYLADQSGMHYTRVSKLENGVLNPTEQNIREWCRICGAEDQAQDLLSILRAVDSAYVEWRTRAMEGMRRSQGPSSLPLYERTSTFRIHEPL</sequence>
<evidence type="ECO:0000259" key="1">
    <source>
        <dbReference type="PROSITE" id="PS50943"/>
    </source>
</evidence>
<keyword evidence="3" id="KW-1185">Reference proteome</keyword>
<dbReference type="InterPro" id="IPR010982">
    <property type="entry name" value="Lambda_DNA-bd_dom_sf"/>
</dbReference>
<dbReference type="SUPFAM" id="SSF47413">
    <property type="entry name" value="lambda repressor-like DNA-binding domains"/>
    <property type="match status" value="1"/>
</dbReference>
<evidence type="ECO:0000313" key="2">
    <source>
        <dbReference type="EMBL" id="GAA2528342.1"/>
    </source>
</evidence>
<protein>
    <recommendedName>
        <fullName evidence="1">HTH cro/C1-type domain-containing protein</fullName>
    </recommendedName>
</protein>
<dbReference type="PROSITE" id="PS50943">
    <property type="entry name" value="HTH_CROC1"/>
    <property type="match status" value="1"/>
</dbReference>
<name>A0ABN3NPB6_9ACTN</name>
<dbReference type="Gene3D" id="1.10.260.40">
    <property type="entry name" value="lambda repressor-like DNA-binding domains"/>
    <property type="match status" value="1"/>
</dbReference>
<dbReference type="InterPro" id="IPR001387">
    <property type="entry name" value="Cro/C1-type_HTH"/>
</dbReference>
<evidence type="ECO:0000313" key="3">
    <source>
        <dbReference type="Proteomes" id="UP001499978"/>
    </source>
</evidence>